<protein>
    <submittedName>
        <fullName evidence="3">HpcH/HpaI aldolase/citrate lyase family protein</fullName>
    </submittedName>
</protein>
<evidence type="ECO:0000313" key="3">
    <source>
        <dbReference type="EMBL" id="SOY28356.1"/>
    </source>
</evidence>
<dbReference type="GO" id="GO:0046872">
    <property type="term" value="F:metal ion binding"/>
    <property type="evidence" value="ECO:0007669"/>
    <property type="project" value="UniProtKB-KW"/>
</dbReference>
<dbReference type="InterPro" id="IPR005000">
    <property type="entry name" value="Aldolase/citrate-lyase_domain"/>
</dbReference>
<proteinExistence type="predicted"/>
<feature type="domain" description="HpcH/HpaI aldolase/citrate lyase" evidence="2">
    <location>
        <begin position="9"/>
        <end position="156"/>
    </location>
</feature>
<dbReference type="Gene3D" id="3.20.20.60">
    <property type="entry name" value="Phosphoenolpyruvate-binding domains"/>
    <property type="match status" value="2"/>
</dbReference>
<evidence type="ECO:0000313" key="4">
    <source>
        <dbReference type="Proteomes" id="UP000236311"/>
    </source>
</evidence>
<keyword evidence="1" id="KW-0479">Metal-binding</keyword>
<sequence>MALKLMYITNRPDVARIAESAGVDRIFVDMEYIGKAERQQGMDTVQSHHTVEDIYAVKDVLCRAELLVRVNPIHGDVDGCGSSGEEINAAIQAGADILMLPYFKTAGEVEEFIRLVDGRCRTMPLLETPEAVAAVDEILALDGIDEIFVGLNDLSLGYRKNFMFELLADGTVETLCLKFRQKGISYGFGGIARLGQGMLPAEMIIKEHYRMGSGCVILSRSFCNVEQMDNIDEIRHIFTEGMQAVRAQEKECEEHSRYFFENVSGVKSIVGKIVQIAETRRKTGV</sequence>
<keyword evidence="3" id="KW-0456">Lyase</keyword>
<evidence type="ECO:0000256" key="1">
    <source>
        <dbReference type="ARBA" id="ARBA00022723"/>
    </source>
</evidence>
<name>A0A2K4ZD08_9FIRM</name>
<dbReference type="RefSeq" id="WP_103238443.1">
    <property type="nucleotide sequence ID" value="NZ_JANJZD010000004.1"/>
</dbReference>
<evidence type="ECO:0000259" key="2">
    <source>
        <dbReference type="Pfam" id="PF03328"/>
    </source>
</evidence>
<accession>A0A2K4ZD08</accession>
<dbReference type="OrthoDB" id="278846at2"/>
<gene>
    <name evidence="3" type="ORF">AMURIS_01063</name>
</gene>
<dbReference type="InterPro" id="IPR015813">
    <property type="entry name" value="Pyrv/PenolPyrv_kinase-like_dom"/>
</dbReference>
<dbReference type="Proteomes" id="UP000236311">
    <property type="component" value="Unassembled WGS sequence"/>
</dbReference>
<dbReference type="EMBL" id="OFSM01000004">
    <property type="protein sequence ID" value="SOY28356.1"/>
    <property type="molecule type" value="Genomic_DNA"/>
</dbReference>
<dbReference type="InterPro" id="IPR040442">
    <property type="entry name" value="Pyrv_kinase-like_dom_sf"/>
</dbReference>
<dbReference type="AlphaFoldDB" id="A0A2K4ZD08"/>
<dbReference type="SUPFAM" id="SSF51621">
    <property type="entry name" value="Phosphoenolpyruvate/pyruvate domain"/>
    <property type="match status" value="1"/>
</dbReference>
<organism evidence="3 4">
    <name type="scientific">Acetatifactor muris</name>
    <dbReference type="NCBI Taxonomy" id="879566"/>
    <lineage>
        <taxon>Bacteria</taxon>
        <taxon>Bacillati</taxon>
        <taxon>Bacillota</taxon>
        <taxon>Clostridia</taxon>
        <taxon>Lachnospirales</taxon>
        <taxon>Lachnospiraceae</taxon>
        <taxon>Acetatifactor</taxon>
    </lineage>
</organism>
<dbReference type="GO" id="GO:0016829">
    <property type="term" value="F:lyase activity"/>
    <property type="evidence" value="ECO:0007669"/>
    <property type="project" value="UniProtKB-KW"/>
</dbReference>
<reference evidence="3 4" key="1">
    <citation type="submission" date="2018-01" db="EMBL/GenBank/DDBJ databases">
        <authorList>
            <person name="Gaut B.S."/>
            <person name="Morton B.R."/>
            <person name="Clegg M.T."/>
            <person name="Duvall M.R."/>
        </authorList>
    </citation>
    <scope>NUCLEOTIDE SEQUENCE [LARGE SCALE GENOMIC DNA]</scope>
    <source>
        <strain evidence="3">GP69</strain>
    </source>
</reference>
<dbReference type="Pfam" id="PF03328">
    <property type="entry name" value="HpcH_HpaI"/>
    <property type="match status" value="1"/>
</dbReference>
<keyword evidence="4" id="KW-1185">Reference proteome</keyword>